<dbReference type="Gene3D" id="3.90.550.10">
    <property type="entry name" value="Spore Coat Polysaccharide Biosynthesis Protein SpsA, Chain A"/>
    <property type="match status" value="1"/>
</dbReference>
<evidence type="ECO:0000313" key="4">
    <source>
        <dbReference type="Proteomes" id="UP000177870"/>
    </source>
</evidence>
<reference evidence="4" key="1">
    <citation type="submission" date="2016-10" db="EMBL/GenBank/DDBJ databases">
        <title>Comparative genomics uncovers the prolific and rare metabolic potential of the cyanobacterial genus Moorea.</title>
        <authorList>
            <person name="Leao T."/>
            <person name="Castelao G."/>
            <person name="Korobeynikov A."/>
            <person name="Monroe E.A."/>
            <person name="Podell S."/>
            <person name="Glukhov E."/>
            <person name="Allen E."/>
            <person name="Gerwick W.H."/>
            <person name="Gerwick L."/>
        </authorList>
    </citation>
    <scope>NUCLEOTIDE SEQUENCE [LARGE SCALE GENOMIC DNA]</scope>
    <source>
        <strain evidence="4">PAL-8-15-08-1</strain>
    </source>
</reference>
<gene>
    <name evidence="3" type="ORF">BJP34_35015</name>
</gene>
<evidence type="ECO:0000313" key="3">
    <source>
        <dbReference type="EMBL" id="AOX03948.1"/>
    </source>
</evidence>
<dbReference type="KEGG" id="mpro:BJP34_35015"/>
<dbReference type="CDD" id="cd06433">
    <property type="entry name" value="GT_2_WfgS_like"/>
    <property type="match status" value="1"/>
</dbReference>
<proteinExistence type="predicted"/>
<dbReference type="InterPro" id="IPR050834">
    <property type="entry name" value="Glycosyltransf_2"/>
</dbReference>
<dbReference type="PANTHER" id="PTHR43685">
    <property type="entry name" value="GLYCOSYLTRANSFERASE"/>
    <property type="match status" value="1"/>
</dbReference>
<sequence>MKNSEESTIDEQEDPPLAELPSISIVVPNYNSGATICATLQSLIEQNYPKLEIIVVDGGSTDNSVEVIKQFEPYITWWVSENDSGQSNAINKGFAKCNGDIVNWLCSDDLLAPDALHTVGKYFAESPDIDVLVGRSKIEYRTDNLGQPLKGANFWMTLFGRVLPLGLGSRPMILDAKNQIYIKAPTLKQIDLISVASPIHQPSCFYRRKLLDRPQPLDESYEYTMDIELFNYFYFRGVRWRVIEEVLSIAPVSGDNKTSIAGVKATYELEQIYKTYTKELIPLTYWHRRLRYPLERFIKRHRGRLWLYIVGPVWVALTLLLSPFYGVEKVWALRWTKWI</sequence>
<organism evidence="3 4">
    <name type="scientific">Moorena producens PAL-8-15-08-1</name>
    <dbReference type="NCBI Taxonomy" id="1458985"/>
    <lineage>
        <taxon>Bacteria</taxon>
        <taxon>Bacillati</taxon>
        <taxon>Cyanobacteriota</taxon>
        <taxon>Cyanophyceae</taxon>
        <taxon>Coleofasciculales</taxon>
        <taxon>Coleofasciculaceae</taxon>
        <taxon>Moorena</taxon>
    </lineage>
</organism>
<dbReference type="SUPFAM" id="SSF53448">
    <property type="entry name" value="Nucleotide-diphospho-sugar transferases"/>
    <property type="match status" value="1"/>
</dbReference>
<evidence type="ECO:0000259" key="2">
    <source>
        <dbReference type="Pfam" id="PF00535"/>
    </source>
</evidence>
<dbReference type="GO" id="GO:0016740">
    <property type="term" value="F:transferase activity"/>
    <property type="evidence" value="ECO:0007669"/>
    <property type="project" value="UniProtKB-KW"/>
</dbReference>
<evidence type="ECO:0000256" key="1">
    <source>
        <dbReference type="SAM" id="Phobius"/>
    </source>
</evidence>
<accession>A0A1D8U241</accession>
<dbReference type="STRING" id="1458985.BJP34_35015"/>
<feature type="domain" description="Glycosyltransferase 2-like" evidence="2">
    <location>
        <begin position="24"/>
        <end position="151"/>
    </location>
</feature>
<dbReference type="InterPro" id="IPR001173">
    <property type="entry name" value="Glyco_trans_2-like"/>
</dbReference>
<keyword evidence="3" id="KW-0808">Transferase</keyword>
<dbReference type="RefSeq" id="WP_070396314.1">
    <property type="nucleotide sequence ID" value="NZ_CP017599.1"/>
</dbReference>
<keyword evidence="1" id="KW-1133">Transmembrane helix</keyword>
<keyword evidence="1" id="KW-0472">Membrane</keyword>
<dbReference type="Pfam" id="PF00535">
    <property type="entry name" value="Glycos_transf_2"/>
    <property type="match status" value="1"/>
</dbReference>
<name>A0A1D8U241_9CYAN</name>
<keyword evidence="1" id="KW-0812">Transmembrane</keyword>
<protein>
    <submittedName>
        <fullName evidence="3">Glycosyl transferase</fullName>
    </submittedName>
</protein>
<dbReference type="EMBL" id="CP017599">
    <property type="protein sequence ID" value="AOX03948.1"/>
    <property type="molecule type" value="Genomic_DNA"/>
</dbReference>
<dbReference type="OrthoDB" id="396512at2"/>
<dbReference type="AlphaFoldDB" id="A0A1D8U241"/>
<dbReference type="Proteomes" id="UP000177870">
    <property type="component" value="Chromosome"/>
</dbReference>
<dbReference type="PANTHER" id="PTHR43685:SF11">
    <property type="entry name" value="GLYCOSYLTRANSFERASE TAGX-RELATED"/>
    <property type="match status" value="1"/>
</dbReference>
<dbReference type="InterPro" id="IPR029044">
    <property type="entry name" value="Nucleotide-diphossugar_trans"/>
</dbReference>
<feature type="transmembrane region" description="Helical" evidence="1">
    <location>
        <begin position="305"/>
        <end position="325"/>
    </location>
</feature>